<dbReference type="EnsemblPlants" id="KEH37735">
    <property type="protein sequence ID" value="KEH37735"/>
    <property type="gene ID" value="MTR_2g046540"/>
</dbReference>
<keyword evidence="5" id="KW-1185">Reference proteome</keyword>
<evidence type="ECO:0000313" key="5">
    <source>
        <dbReference type="Proteomes" id="UP000002051"/>
    </source>
</evidence>
<proteinExistence type="predicted"/>
<dbReference type="EMBL" id="CM001218">
    <property type="protein sequence ID" value="KEH37735.1"/>
    <property type="molecule type" value="Genomic_DNA"/>
</dbReference>
<evidence type="ECO:0000313" key="3">
    <source>
        <dbReference type="EMBL" id="KEH37735.1"/>
    </source>
</evidence>
<evidence type="ECO:0000256" key="1">
    <source>
        <dbReference type="SAM" id="MobiDB-lite"/>
    </source>
</evidence>
<gene>
    <name evidence="3" type="ordered locus">MTR_2g046540</name>
</gene>
<name>A0A072VHW1_MEDTR</name>
<reference evidence="4" key="3">
    <citation type="submission" date="2015-04" db="UniProtKB">
        <authorList>
            <consortium name="EnsemblPlants"/>
        </authorList>
    </citation>
    <scope>IDENTIFICATION</scope>
    <source>
        <strain evidence="4">cv. Jemalong A17</strain>
    </source>
</reference>
<reference evidence="3 5" key="2">
    <citation type="journal article" date="2014" name="BMC Genomics">
        <title>An improved genome release (version Mt4.0) for the model legume Medicago truncatula.</title>
        <authorList>
            <person name="Tang H."/>
            <person name="Krishnakumar V."/>
            <person name="Bidwell S."/>
            <person name="Rosen B."/>
            <person name="Chan A."/>
            <person name="Zhou S."/>
            <person name="Gentzbittel L."/>
            <person name="Childs K.L."/>
            <person name="Yandell M."/>
            <person name="Gundlach H."/>
            <person name="Mayer K.F."/>
            <person name="Schwartz D.C."/>
            <person name="Town C.D."/>
        </authorList>
    </citation>
    <scope>GENOME REANNOTATION</scope>
    <source>
        <strain evidence="3">A17</strain>
        <strain evidence="4 5">cv. Jemalong A17</strain>
    </source>
</reference>
<feature type="region of interest" description="Disordered" evidence="1">
    <location>
        <begin position="135"/>
        <end position="162"/>
    </location>
</feature>
<sequence>MGCENLKMGCEMGLFLRSITLLVLHSPSFFILSSYEFAFDFDRNLIMELYDHALPLNVLNIEVAQNTRVEEPKLVPIGVVYKVRNTASFFTTNARWREREELPDWVRRQGARAEFTICIDKSSLKRSYLTMQRERSGIYKPPKTRKKRNLESAQGNVNVRLD</sequence>
<accession>A0A072VHW1</accession>
<dbReference type="HOGENOM" id="CLU_1637895_0_0_1"/>
<keyword evidence="2" id="KW-1133">Transmembrane helix</keyword>
<organism evidence="3 5">
    <name type="scientific">Medicago truncatula</name>
    <name type="common">Barrel medic</name>
    <name type="synonym">Medicago tribuloides</name>
    <dbReference type="NCBI Taxonomy" id="3880"/>
    <lineage>
        <taxon>Eukaryota</taxon>
        <taxon>Viridiplantae</taxon>
        <taxon>Streptophyta</taxon>
        <taxon>Embryophyta</taxon>
        <taxon>Tracheophyta</taxon>
        <taxon>Spermatophyta</taxon>
        <taxon>Magnoliopsida</taxon>
        <taxon>eudicotyledons</taxon>
        <taxon>Gunneridae</taxon>
        <taxon>Pentapetalae</taxon>
        <taxon>rosids</taxon>
        <taxon>fabids</taxon>
        <taxon>Fabales</taxon>
        <taxon>Fabaceae</taxon>
        <taxon>Papilionoideae</taxon>
        <taxon>50 kb inversion clade</taxon>
        <taxon>NPAAA clade</taxon>
        <taxon>Hologalegina</taxon>
        <taxon>IRL clade</taxon>
        <taxon>Trifolieae</taxon>
        <taxon>Medicago</taxon>
    </lineage>
</organism>
<feature type="compositionally biased region" description="Polar residues" evidence="1">
    <location>
        <begin position="151"/>
        <end position="162"/>
    </location>
</feature>
<reference evidence="3 5" key="1">
    <citation type="journal article" date="2011" name="Nature">
        <title>The Medicago genome provides insight into the evolution of rhizobial symbioses.</title>
        <authorList>
            <person name="Young N.D."/>
            <person name="Debelle F."/>
            <person name="Oldroyd G.E."/>
            <person name="Geurts R."/>
            <person name="Cannon S.B."/>
            <person name="Udvardi M.K."/>
            <person name="Benedito V.A."/>
            <person name="Mayer K.F."/>
            <person name="Gouzy J."/>
            <person name="Schoof H."/>
            <person name="Van de Peer Y."/>
            <person name="Proost S."/>
            <person name="Cook D.R."/>
            <person name="Meyers B.C."/>
            <person name="Spannagl M."/>
            <person name="Cheung F."/>
            <person name="De Mita S."/>
            <person name="Krishnakumar V."/>
            <person name="Gundlach H."/>
            <person name="Zhou S."/>
            <person name="Mudge J."/>
            <person name="Bharti A.K."/>
            <person name="Murray J.D."/>
            <person name="Naoumkina M.A."/>
            <person name="Rosen B."/>
            <person name="Silverstein K.A."/>
            <person name="Tang H."/>
            <person name="Rombauts S."/>
            <person name="Zhao P.X."/>
            <person name="Zhou P."/>
            <person name="Barbe V."/>
            <person name="Bardou P."/>
            <person name="Bechner M."/>
            <person name="Bellec A."/>
            <person name="Berger A."/>
            <person name="Berges H."/>
            <person name="Bidwell S."/>
            <person name="Bisseling T."/>
            <person name="Choisne N."/>
            <person name="Couloux A."/>
            <person name="Denny R."/>
            <person name="Deshpande S."/>
            <person name="Dai X."/>
            <person name="Doyle J.J."/>
            <person name="Dudez A.M."/>
            <person name="Farmer A.D."/>
            <person name="Fouteau S."/>
            <person name="Franken C."/>
            <person name="Gibelin C."/>
            <person name="Gish J."/>
            <person name="Goldstein S."/>
            <person name="Gonzalez A.J."/>
            <person name="Green P.J."/>
            <person name="Hallab A."/>
            <person name="Hartog M."/>
            <person name="Hua A."/>
            <person name="Humphray S.J."/>
            <person name="Jeong D.H."/>
            <person name="Jing Y."/>
            <person name="Jocker A."/>
            <person name="Kenton S.M."/>
            <person name="Kim D.J."/>
            <person name="Klee K."/>
            <person name="Lai H."/>
            <person name="Lang C."/>
            <person name="Lin S."/>
            <person name="Macmil S.L."/>
            <person name="Magdelenat G."/>
            <person name="Matthews L."/>
            <person name="McCorrison J."/>
            <person name="Monaghan E.L."/>
            <person name="Mun J.H."/>
            <person name="Najar F.Z."/>
            <person name="Nicholson C."/>
            <person name="Noirot C."/>
            <person name="O'Bleness M."/>
            <person name="Paule C.R."/>
            <person name="Poulain J."/>
            <person name="Prion F."/>
            <person name="Qin B."/>
            <person name="Qu C."/>
            <person name="Retzel E.F."/>
            <person name="Riddle C."/>
            <person name="Sallet E."/>
            <person name="Samain S."/>
            <person name="Samson N."/>
            <person name="Sanders I."/>
            <person name="Saurat O."/>
            <person name="Scarpelli C."/>
            <person name="Schiex T."/>
            <person name="Segurens B."/>
            <person name="Severin A.J."/>
            <person name="Sherrier D.J."/>
            <person name="Shi R."/>
            <person name="Sims S."/>
            <person name="Singer S.R."/>
            <person name="Sinharoy S."/>
            <person name="Sterck L."/>
            <person name="Viollet A."/>
            <person name="Wang B.B."/>
            <person name="Wang K."/>
            <person name="Wang M."/>
            <person name="Wang X."/>
            <person name="Warfsmann J."/>
            <person name="Weissenbach J."/>
            <person name="White D.D."/>
            <person name="White J.D."/>
            <person name="Wiley G.B."/>
            <person name="Wincker P."/>
            <person name="Xing Y."/>
            <person name="Yang L."/>
            <person name="Yao Z."/>
            <person name="Ying F."/>
            <person name="Zhai J."/>
            <person name="Zhou L."/>
            <person name="Zuber A."/>
            <person name="Denarie J."/>
            <person name="Dixon R.A."/>
            <person name="May G.D."/>
            <person name="Schwartz D.C."/>
            <person name="Rogers J."/>
            <person name="Quetier F."/>
            <person name="Town C.D."/>
            <person name="Roe B.A."/>
        </authorList>
    </citation>
    <scope>NUCLEOTIDE SEQUENCE [LARGE SCALE GENOMIC DNA]</scope>
    <source>
        <strain evidence="3">A17</strain>
        <strain evidence="4 5">cv. Jemalong A17</strain>
    </source>
</reference>
<feature type="transmembrane region" description="Helical" evidence="2">
    <location>
        <begin position="14"/>
        <end position="35"/>
    </location>
</feature>
<protein>
    <submittedName>
        <fullName evidence="3">Transmembrane protein, putative</fullName>
    </submittedName>
</protein>
<evidence type="ECO:0000313" key="4">
    <source>
        <dbReference type="EnsemblPlants" id="KEH37735"/>
    </source>
</evidence>
<evidence type="ECO:0000256" key="2">
    <source>
        <dbReference type="SAM" id="Phobius"/>
    </source>
</evidence>
<dbReference type="Proteomes" id="UP000002051">
    <property type="component" value="Chromosome 2"/>
</dbReference>
<dbReference type="AlphaFoldDB" id="A0A072VHW1"/>
<keyword evidence="2" id="KW-0472">Membrane</keyword>
<keyword evidence="2 3" id="KW-0812">Transmembrane</keyword>